<dbReference type="Pfam" id="PF02653">
    <property type="entry name" value="BPD_transp_2"/>
    <property type="match status" value="1"/>
</dbReference>
<organism evidence="7 8">
    <name type="scientific">Ruegeria profundi</name>
    <dbReference type="NCBI Taxonomy" id="1685378"/>
    <lineage>
        <taxon>Bacteria</taxon>
        <taxon>Pseudomonadati</taxon>
        <taxon>Pseudomonadota</taxon>
        <taxon>Alphaproteobacteria</taxon>
        <taxon>Rhodobacterales</taxon>
        <taxon>Roseobacteraceae</taxon>
        <taxon>Ruegeria</taxon>
    </lineage>
</organism>
<keyword evidence="8" id="KW-1185">Reference proteome</keyword>
<feature type="transmembrane region" description="Helical" evidence="6">
    <location>
        <begin position="117"/>
        <end position="133"/>
    </location>
</feature>
<evidence type="ECO:0000256" key="3">
    <source>
        <dbReference type="ARBA" id="ARBA00022692"/>
    </source>
</evidence>
<protein>
    <recommendedName>
        <fullName evidence="9">Urea ABC transporter</fullName>
    </recommendedName>
</protein>
<feature type="transmembrane region" description="Helical" evidence="6">
    <location>
        <begin position="223"/>
        <end position="244"/>
    </location>
</feature>
<evidence type="ECO:0000256" key="6">
    <source>
        <dbReference type="SAM" id="Phobius"/>
    </source>
</evidence>
<name>A0A0X3TRX7_9RHOB</name>
<evidence type="ECO:0000256" key="2">
    <source>
        <dbReference type="ARBA" id="ARBA00022475"/>
    </source>
</evidence>
<dbReference type="GO" id="GO:0015658">
    <property type="term" value="F:branched-chain amino acid transmembrane transporter activity"/>
    <property type="evidence" value="ECO:0007669"/>
    <property type="project" value="InterPro"/>
</dbReference>
<reference evidence="8" key="1">
    <citation type="submission" date="2015-12" db="EMBL/GenBank/DDBJ databases">
        <authorList>
            <person name="Zhang G."/>
            <person name="Stingl U."/>
        </authorList>
    </citation>
    <scope>NUCLEOTIDE SEQUENCE [LARGE SCALE GENOMIC DNA]</scope>
    <source>
        <strain evidence="8">ZGT108</strain>
    </source>
</reference>
<evidence type="ECO:0000313" key="7">
    <source>
        <dbReference type="EMBL" id="KUJ78478.1"/>
    </source>
</evidence>
<accession>A0A0X3TRX7</accession>
<gene>
    <name evidence="7" type="ORF">AVO44_12230</name>
</gene>
<dbReference type="AlphaFoldDB" id="A0A0X3TRX7"/>
<dbReference type="OrthoDB" id="9034298at2"/>
<keyword evidence="2" id="KW-1003">Cell membrane</keyword>
<comment type="caution">
    <text evidence="7">The sequence shown here is derived from an EMBL/GenBank/DDBJ whole genome shotgun (WGS) entry which is preliminary data.</text>
</comment>
<evidence type="ECO:0008006" key="9">
    <source>
        <dbReference type="Google" id="ProtNLM"/>
    </source>
</evidence>
<keyword evidence="3 6" id="KW-0812">Transmembrane</keyword>
<dbReference type="Proteomes" id="UP000053690">
    <property type="component" value="Unassembled WGS sequence"/>
</dbReference>
<feature type="transmembrane region" description="Helical" evidence="6">
    <location>
        <begin position="169"/>
        <end position="190"/>
    </location>
</feature>
<dbReference type="RefSeq" id="WP_068337382.1">
    <property type="nucleotide sequence ID" value="NZ_LQBP01000006.1"/>
</dbReference>
<evidence type="ECO:0000313" key="8">
    <source>
        <dbReference type="Proteomes" id="UP000053690"/>
    </source>
</evidence>
<dbReference type="InterPro" id="IPR001851">
    <property type="entry name" value="ABC_transp_permease"/>
</dbReference>
<keyword evidence="5 6" id="KW-0472">Membrane</keyword>
<proteinExistence type="predicted"/>
<feature type="transmembrane region" description="Helical" evidence="6">
    <location>
        <begin position="300"/>
        <end position="320"/>
    </location>
</feature>
<sequence length="338" mass="36118">MNANRNKSTVSAASIVVIASVAAVFVPSMLPMFQAIQMTQFVALSFLALSLAYVWGHGGIMCFGQAMFFGIGGYAYAIATINGLESTISLLISAAASAFFALALGYFMFFGRLRADIVSIVTLVVSLIFYKLLGNSSGASLQIGQASLGGYNGIPGIPPLNVPFDSTSFLAPPETLTFSALLLILCYLFLAQLNWRKFGRVTHATQQNPLRAQLLGYDTRRQLMYVFAIGAAVAGLGGGLFAAYQNFIDPNVFALPMSSQALVWVMLGGRGTLLGPIIATWVLQYLTLQLAGQKAIGPNIALGVIMMAAVLAFPKGLAALNNISLDFWRKDQKKEEKA</sequence>
<feature type="transmembrane region" description="Helical" evidence="6">
    <location>
        <begin position="264"/>
        <end position="288"/>
    </location>
</feature>
<comment type="subcellular location">
    <subcellularLocation>
        <location evidence="1">Cell membrane</location>
        <topology evidence="1">Multi-pass membrane protein</topology>
    </subcellularLocation>
</comment>
<dbReference type="InterPro" id="IPR043428">
    <property type="entry name" value="LivM-like"/>
</dbReference>
<dbReference type="PANTHER" id="PTHR30482:SF17">
    <property type="entry name" value="ABC TRANSPORTER ATP-BINDING PROTEIN"/>
    <property type="match status" value="1"/>
</dbReference>
<keyword evidence="4 6" id="KW-1133">Transmembrane helix</keyword>
<feature type="transmembrane region" description="Helical" evidence="6">
    <location>
        <begin position="62"/>
        <end position="81"/>
    </location>
</feature>
<feature type="transmembrane region" description="Helical" evidence="6">
    <location>
        <begin position="12"/>
        <end position="30"/>
    </location>
</feature>
<dbReference type="GO" id="GO:0005886">
    <property type="term" value="C:plasma membrane"/>
    <property type="evidence" value="ECO:0007669"/>
    <property type="project" value="UniProtKB-SubCell"/>
</dbReference>
<dbReference type="STRING" id="1685378.AVO44_12230"/>
<evidence type="ECO:0000256" key="4">
    <source>
        <dbReference type="ARBA" id="ARBA00022989"/>
    </source>
</evidence>
<feature type="transmembrane region" description="Helical" evidence="6">
    <location>
        <begin position="36"/>
        <end position="55"/>
    </location>
</feature>
<dbReference type="CDD" id="cd06581">
    <property type="entry name" value="TM_PBP1_LivM_like"/>
    <property type="match status" value="1"/>
</dbReference>
<dbReference type="PANTHER" id="PTHR30482">
    <property type="entry name" value="HIGH-AFFINITY BRANCHED-CHAIN AMINO ACID TRANSPORT SYSTEM PERMEASE"/>
    <property type="match status" value="1"/>
</dbReference>
<feature type="transmembrane region" description="Helical" evidence="6">
    <location>
        <begin position="87"/>
        <end position="110"/>
    </location>
</feature>
<evidence type="ECO:0000256" key="5">
    <source>
        <dbReference type="ARBA" id="ARBA00023136"/>
    </source>
</evidence>
<evidence type="ECO:0000256" key="1">
    <source>
        <dbReference type="ARBA" id="ARBA00004651"/>
    </source>
</evidence>
<dbReference type="EMBL" id="LQBP01000006">
    <property type="protein sequence ID" value="KUJ78478.1"/>
    <property type="molecule type" value="Genomic_DNA"/>
</dbReference>